<accession>A0A811N3Z1</accession>
<dbReference type="FunFam" id="3.90.70.80:FF:000007">
    <property type="entry name" value="OTU domain-containing protein"/>
    <property type="match status" value="1"/>
</dbReference>
<dbReference type="PROSITE" id="PS50802">
    <property type="entry name" value="OTU"/>
    <property type="match status" value="1"/>
</dbReference>
<dbReference type="SUPFAM" id="SSF54001">
    <property type="entry name" value="Cysteine proteinases"/>
    <property type="match status" value="1"/>
</dbReference>
<dbReference type="AlphaFoldDB" id="A0A811N3Z1"/>
<evidence type="ECO:0000313" key="5">
    <source>
        <dbReference type="EMBL" id="CAD6218727.1"/>
    </source>
</evidence>
<dbReference type="GO" id="GO:0004843">
    <property type="term" value="F:cysteine-type deubiquitinase activity"/>
    <property type="evidence" value="ECO:0007669"/>
    <property type="project" value="UniProtKB-UniRule"/>
</dbReference>
<comment type="caution">
    <text evidence="5">The sequence shown here is derived from an EMBL/GenBank/DDBJ whole genome shotgun (WGS) entry which is preliminary data.</text>
</comment>
<evidence type="ECO:0000313" key="6">
    <source>
        <dbReference type="Proteomes" id="UP000604825"/>
    </source>
</evidence>
<dbReference type="GO" id="GO:0005634">
    <property type="term" value="C:nucleus"/>
    <property type="evidence" value="ECO:0007669"/>
    <property type="project" value="TreeGrafter"/>
</dbReference>
<proteinExistence type="predicted"/>
<protein>
    <recommendedName>
        <fullName evidence="3">Ubiquitin thioesterase OTU</fullName>
        <ecNumber evidence="3">3.4.19.12</ecNumber>
    </recommendedName>
</protein>
<dbReference type="Pfam" id="PF02338">
    <property type="entry name" value="OTU"/>
    <property type="match status" value="1"/>
</dbReference>
<sequence length="389" mass="42834">MYSPSNQLQGSFTRRVDLWSTSCSQAVGHHARVGSVDFSVKKNVKSSQLQNATCFVGLGQQLQCRLSARSHILNVKSDILSHQKVSVSWSLGSMPQRIGCVVSGLGFAVSGLASAEGPVNNNIDSTEPDKSSTNLSHGKNVYTDYSVTGIPGDGRCLFRSVAHGACIRSRKPIPNEDQQRKLADELRTKVADEFIKRRAETEWFVEGDFDMYVSQIRKPHVWGGEPELFMASHVLQMPITVYMHDNEAGGLIAIAEYGQEYGTEAPIQVLYHGYGHYDALQITGKGGRSLHGWQRVLPCWFFQIPIARAATQRQVDRAHCLCFGGKEQMAIIQLGPLTCLEVATERTSAQLSRSSDAPDFLNGATILRGVVLCSVHWPCVCGFVYVLLE</sequence>
<keyword evidence="6" id="KW-1185">Reference proteome</keyword>
<keyword evidence="2 3" id="KW-0378">Hydrolase</keyword>
<dbReference type="EC" id="3.4.19.12" evidence="3"/>
<keyword evidence="3" id="KW-0963">Cytoplasm</keyword>
<keyword evidence="3" id="KW-0788">Thiol protease</keyword>
<dbReference type="GO" id="GO:0005829">
    <property type="term" value="C:cytosol"/>
    <property type="evidence" value="ECO:0007669"/>
    <property type="project" value="TreeGrafter"/>
</dbReference>
<keyword evidence="3" id="KW-0833">Ubl conjugation pathway</keyword>
<keyword evidence="3" id="KW-0645">Protease</keyword>
<dbReference type="CDD" id="cd22760">
    <property type="entry name" value="OTU_plant_OTU4-like"/>
    <property type="match status" value="1"/>
</dbReference>
<reference evidence="5" key="1">
    <citation type="submission" date="2020-10" db="EMBL/GenBank/DDBJ databases">
        <authorList>
            <person name="Han B."/>
            <person name="Lu T."/>
            <person name="Zhao Q."/>
            <person name="Huang X."/>
            <person name="Zhao Y."/>
        </authorList>
    </citation>
    <scope>NUCLEOTIDE SEQUENCE</scope>
</reference>
<comment type="subcellular location">
    <subcellularLocation>
        <location evidence="3">Cytoplasm</location>
    </subcellularLocation>
</comment>
<dbReference type="EMBL" id="CAJGYO010000003">
    <property type="protein sequence ID" value="CAD6218727.1"/>
    <property type="molecule type" value="Genomic_DNA"/>
</dbReference>
<evidence type="ECO:0000256" key="3">
    <source>
        <dbReference type="RuleBase" id="RU367104"/>
    </source>
</evidence>
<name>A0A811N3Z1_9POAL</name>
<dbReference type="InterPro" id="IPR047947">
    <property type="entry name" value="OTU4_OTU"/>
</dbReference>
<evidence type="ECO:0000256" key="1">
    <source>
        <dbReference type="ARBA" id="ARBA00000707"/>
    </source>
</evidence>
<dbReference type="Gene3D" id="3.90.70.80">
    <property type="match status" value="1"/>
</dbReference>
<comment type="function">
    <text evidence="3">Hydrolase that can remove conjugated ubiquitin from proteins and may therefore play an important regulatory role at the level of protein turnover by preventing degradation.</text>
</comment>
<feature type="domain" description="OTU" evidence="4">
    <location>
        <begin position="145"/>
        <end position="283"/>
    </location>
</feature>
<evidence type="ECO:0000256" key="2">
    <source>
        <dbReference type="ARBA" id="ARBA00022801"/>
    </source>
</evidence>
<comment type="catalytic activity">
    <reaction evidence="1 3">
        <text>Thiol-dependent hydrolysis of ester, thioester, amide, peptide and isopeptide bonds formed by the C-terminal Gly of ubiquitin (a 76-residue protein attached to proteins as an intracellular targeting signal).</text>
        <dbReference type="EC" id="3.4.19.12"/>
    </reaction>
</comment>
<dbReference type="Proteomes" id="UP000604825">
    <property type="component" value="Unassembled WGS sequence"/>
</dbReference>
<organism evidence="5 6">
    <name type="scientific">Miscanthus lutarioriparius</name>
    <dbReference type="NCBI Taxonomy" id="422564"/>
    <lineage>
        <taxon>Eukaryota</taxon>
        <taxon>Viridiplantae</taxon>
        <taxon>Streptophyta</taxon>
        <taxon>Embryophyta</taxon>
        <taxon>Tracheophyta</taxon>
        <taxon>Spermatophyta</taxon>
        <taxon>Magnoliopsida</taxon>
        <taxon>Liliopsida</taxon>
        <taxon>Poales</taxon>
        <taxon>Poaceae</taxon>
        <taxon>PACMAD clade</taxon>
        <taxon>Panicoideae</taxon>
        <taxon>Andropogonodae</taxon>
        <taxon>Andropogoneae</taxon>
        <taxon>Saccharinae</taxon>
        <taxon>Miscanthus</taxon>
    </lineage>
</organism>
<dbReference type="GO" id="GO:0030968">
    <property type="term" value="P:endoplasmic reticulum unfolded protein response"/>
    <property type="evidence" value="ECO:0007669"/>
    <property type="project" value="TreeGrafter"/>
</dbReference>
<dbReference type="InterPro" id="IPR038765">
    <property type="entry name" value="Papain-like_cys_pep_sf"/>
</dbReference>
<evidence type="ECO:0000259" key="4">
    <source>
        <dbReference type="PROSITE" id="PS50802"/>
    </source>
</evidence>
<dbReference type="PANTHER" id="PTHR13312:SF5">
    <property type="entry name" value="UBIQUITIN THIOESTERASE OTU"/>
    <property type="match status" value="1"/>
</dbReference>
<dbReference type="PANTHER" id="PTHR13312">
    <property type="entry name" value="HIV-INDUCED PROTEIN-7-LIKE PROTEASE"/>
    <property type="match status" value="1"/>
</dbReference>
<dbReference type="GO" id="GO:0016579">
    <property type="term" value="P:protein deubiquitination"/>
    <property type="evidence" value="ECO:0007669"/>
    <property type="project" value="TreeGrafter"/>
</dbReference>
<dbReference type="GO" id="GO:0036503">
    <property type="term" value="P:ERAD pathway"/>
    <property type="evidence" value="ECO:0007669"/>
    <property type="project" value="TreeGrafter"/>
</dbReference>
<dbReference type="InterPro" id="IPR003323">
    <property type="entry name" value="OTU_dom"/>
</dbReference>
<gene>
    <name evidence="5" type="ORF">NCGR_LOCUS12578</name>
</gene>
<dbReference type="OrthoDB" id="409956at2759"/>